<evidence type="ECO:0000313" key="2">
    <source>
        <dbReference type="EMBL" id="GBP29408.1"/>
    </source>
</evidence>
<reference evidence="2 3" key="1">
    <citation type="journal article" date="2019" name="Commun. Biol.">
        <title>The bagworm genome reveals a unique fibroin gene that provides high tensile strength.</title>
        <authorList>
            <person name="Kono N."/>
            <person name="Nakamura H."/>
            <person name="Ohtoshi R."/>
            <person name="Tomita M."/>
            <person name="Numata K."/>
            <person name="Arakawa K."/>
        </authorList>
    </citation>
    <scope>NUCLEOTIDE SEQUENCE [LARGE SCALE GENOMIC DNA]</scope>
</reference>
<evidence type="ECO:0000259" key="1">
    <source>
        <dbReference type="Pfam" id="PF17906"/>
    </source>
</evidence>
<dbReference type="InterPro" id="IPR041426">
    <property type="entry name" value="Mos1_HTH"/>
</dbReference>
<gene>
    <name evidence="2" type="ORF">EVAR_22781_1</name>
</gene>
<evidence type="ECO:0000313" key="3">
    <source>
        <dbReference type="Proteomes" id="UP000299102"/>
    </source>
</evidence>
<proteinExistence type="predicted"/>
<accession>A0A4C1USI6</accession>
<organism evidence="2 3">
    <name type="scientific">Eumeta variegata</name>
    <name type="common">Bagworm moth</name>
    <name type="synonym">Eumeta japonica</name>
    <dbReference type="NCBI Taxonomy" id="151549"/>
    <lineage>
        <taxon>Eukaryota</taxon>
        <taxon>Metazoa</taxon>
        <taxon>Ecdysozoa</taxon>
        <taxon>Arthropoda</taxon>
        <taxon>Hexapoda</taxon>
        <taxon>Insecta</taxon>
        <taxon>Pterygota</taxon>
        <taxon>Neoptera</taxon>
        <taxon>Endopterygota</taxon>
        <taxon>Lepidoptera</taxon>
        <taxon>Glossata</taxon>
        <taxon>Ditrysia</taxon>
        <taxon>Tineoidea</taxon>
        <taxon>Psychidae</taxon>
        <taxon>Oiketicinae</taxon>
        <taxon>Eumeta</taxon>
    </lineage>
</organism>
<dbReference type="Gene3D" id="1.10.10.1450">
    <property type="match status" value="1"/>
</dbReference>
<feature type="domain" description="Mos1 transposase HTH" evidence="1">
    <location>
        <begin position="5"/>
        <end position="51"/>
    </location>
</feature>
<dbReference type="Proteomes" id="UP000299102">
    <property type="component" value="Unassembled WGS sequence"/>
</dbReference>
<sequence length="122" mass="14170">MDLSRENFRSMIFYDFKCNLTVQKSLARLRTVFGDGAPFKTTIYNWFAEFKRVMSISVTNFVMVAVHRCEQKDRCCAAYDQNKQACDLPLDSGILRSRHETNTINSKQTLEYEKAVIEVDPI</sequence>
<dbReference type="Pfam" id="PF17906">
    <property type="entry name" value="HTH_48"/>
    <property type="match status" value="1"/>
</dbReference>
<dbReference type="OrthoDB" id="10017160at2759"/>
<dbReference type="EMBL" id="BGZK01000219">
    <property type="protein sequence ID" value="GBP29408.1"/>
    <property type="molecule type" value="Genomic_DNA"/>
</dbReference>
<comment type="caution">
    <text evidence="2">The sequence shown here is derived from an EMBL/GenBank/DDBJ whole genome shotgun (WGS) entry which is preliminary data.</text>
</comment>
<name>A0A4C1USI6_EUMVA</name>
<keyword evidence="3" id="KW-1185">Reference proteome</keyword>
<protein>
    <recommendedName>
        <fullName evidence="1">Mos1 transposase HTH domain-containing protein</fullName>
    </recommendedName>
</protein>
<dbReference type="AlphaFoldDB" id="A0A4C1USI6"/>